<feature type="transmembrane region" description="Helical" evidence="1">
    <location>
        <begin position="210"/>
        <end position="229"/>
    </location>
</feature>
<evidence type="ECO:0000313" key="2">
    <source>
        <dbReference type="EMBL" id="BCJ98195.1"/>
    </source>
</evidence>
<evidence type="ECO:0000256" key="1">
    <source>
        <dbReference type="SAM" id="Phobius"/>
    </source>
</evidence>
<feature type="transmembrane region" description="Helical" evidence="1">
    <location>
        <begin position="68"/>
        <end position="91"/>
    </location>
</feature>
<sequence length="342" mass="38481">MEDITAVPAYTEDTIKKRGIPGSTLKLIAIFVMLIDHVAATILEQTLISNGYFNYNTVASTDTSNIRLYFIYFVMRMIGRLGFPLFCFLLVEGFVHTRNKGKYAIRLALFALISEIPFDLAFQGKIFYFGYQNVFFTLFIGFLVMWGFQFFAERLKEKRWFPVISIIGVIGAGWIAFQVLQNSMYTINSIVTGFNGTGLPLIFTSMDDKVMIGVIAIVAVIFLVLYLMFRSNGERIGIFLADCAVLAVGMVLANLLVTDYSAFGVLTIAVMYALRRQHLSAGIGGYITLNIMSLSELTAAFALIPIGLYNGERGLRLKYVFYAFYPVHLFILYLICKVMNLI</sequence>
<name>A0A7I8DMF0_9FIRM</name>
<keyword evidence="1" id="KW-1133">Transmembrane helix</keyword>
<feature type="transmembrane region" description="Helical" evidence="1">
    <location>
        <begin position="319"/>
        <end position="336"/>
    </location>
</feature>
<dbReference type="EMBL" id="AP023368">
    <property type="protein sequence ID" value="BCJ98195.1"/>
    <property type="molecule type" value="Genomic_DNA"/>
</dbReference>
<reference evidence="2 3" key="2">
    <citation type="submission" date="2020-08" db="EMBL/GenBank/DDBJ databases">
        <authorList>
            <person name="Ueki A."/>
            <person name="Tonouchi A."/>
        </authorList>
    </citation>
    <scope>NUCLEOTIDE SEQUENCE [LARGE SCALE GENOMIC DNA]</scope>
    <source>
        <strain evidence="2 3">CTTW</strain>
    </source>
</reference>
<feature type="transmembrane region" description="Helical" evidence="1">
    <location>
        <begin position="128"/>
        <end position="148"/>
    </location>
</feature>
<evidence type="ECO:0008006" key="4">
    <source>
        <dbReference type="Google" id="ProtNLM"/>
    </source>
</evidence>
<dbReference type="RefSeq" id="WP_185258540.1">
    <property type="nucleotide sequence ID" value="NZ_AP023368.1"/>
</dbReference>
<dbReference type="InterPro" id="IPR008875">
    <property type="entry name" value="TraX"/>
</dbReference>
<evidence type="ECO:0000313" key="3">
    <source>
        <dbReference type="Proteomes" id="UP000515703"/>
    </source>
</evidence>
<dbReference type="KEGG" id="acht:bsdcttw_12360"/>
<feature type="transmembrane region" description="Helical" evidence="1">
    <location>
        <begin position="160"/>
        <end position="180"/>
    </location>
</feature>
<reference evidence="2 3" key="1">
    <citation type="submission" date="2020-08" db="EMBL/GenBank/DDBJ databases">
        <title>Draft genome sequencing of an Anaerocolumna strain isolated from anoxic soil subjected to BSD treatment.</title>
        <authorList>
            <person name="Uek A."/>
            <person name="Tonouchi A."/>
        </authorList>
    </citation>
    <scope>NUCLEOTIDE SEQUENCE [LARGE SCALE GENOMIC DNA]</scope>
    <source>
        <strain evidence="2 3">CTTW</strain>
    </source>
</reference>
<accession>A0A7I8DMF0</accession>
<protein>
    <recommendedName>
        <fullName evidence="4">Conjugal transfer protein TraX</fullName>
    </recommendedName>
</protein>
<gene>
    <name evidence="2" type="ORF">bsdcttw_12360</name>
</gene>
<keyword evidence="1" id="KW-0812">Transmembrane</keyword>
<feature type="transmembrane region" description="Helical" evidence="1">
    <location>
        <begin position="287"/>
        <end position="307"/>
    </location>
</feature>
<organism evidence="2 3">
    <name type="scientific">Anaerocolumna chitinilytica</name>
    <dbReference type="NCBI Taxonomy" id="1727145"/>
    <lineage>
        <taxon>Bacteria</taxon>
        <taxon>Bacillati</taxon>
        <taxon>Bacillota</taxon>
        <taxon>Clostridia</taxon>
        <taxon>Lachnospirales</taxon>
        <taxon>Lachnospiraceae</taxon>
        <taxon>Anaerocolumna</taxon>
    </lineage>
</organism>
<dbReference type="AlphaFoldDB" id="A0A7I8DMF0"/>
<keyword evidence="1" id="KW-0472">Membrane</keyword>
<dbReference type="Pfam" id="PF05857">
    <property type="entry name" value="TraX"/>
    <property type="match status" value="2"/>
</dbReference>
<keyword evidence="3" id="KW-1185">Reference proteome</keyword>
<feature type="transmembrane region" description="Helical" evidence="1">
    <location>
        <begin position="27"/>
        <end position="48"/>
    </location>
</feature>
<dbReference type="Proteomes" id="UP000515703">
    <property type="component" value="Chromosome"/>
</dbReference>
<feature type="transmembrane region" description="Helical" evidence="1">
    <location>
        <begin position="103"/>
        <end position="122"/>
    </location>
</feature>
<proteinExistence type="predicted"/>